<dbReference type="AlphaFoldDB" id="M3G682"/>
<evidence type="ECO:0000256" key="1">
    <source>
        <dbReference type="SAM" id="Phobius"/>
    </source>
</evidence>
<evidence type="ECO:0000313" key="3">
    <source>
        <dbReference type="Proteomes" id="UP000011778"/>
    </source>
</evidence>
<proteinExistence type="predicted"/>
<comment type="caution">
    <text evidence="2">The sequence shown here is derived from an EMBL/GenBank/DDBJ whole genome shotgun (WGS) entry which is preliminary data.</text>
</comment>
<feature type="transmembrane region" description="Helical" evidence="1">
    <location>
        <begin position="20"/>
        <end position="40"/>
    </location>
</feature>
<dbReference type="Proteomes" id="UP000011778">
    <property type="component" value="Unassembled WGS sequence"/>
</dbReference>
<protein>
    <submittedName>
        <fullName evidence="2">Uncharacterized protein</fullName>
    </submittedName>
</protein>
<evidence type="ECO:0000313" key="2">
    <source>
        <dbReference type="EMBL" id="EMG20765.1"/>
    </source>
</evidence>
<reference evidence="2 3" key="1">
    <citation type="submission" date="2013-02" db="EMBL/GenBank/DDBJ databases">
        <authorList>
            <person name="Harkins D.M."/>
            <person name="Durkin A.S."/>
            <person name="Brinkac L.M."/>
            <person name="Haft D.H."/>
            <person name="Selengut J.D."/>
            <person name="Sanka R."/>
            <person name="DePew J."/>
            <person name="Purushe J."/>
            <person name="Tulsiani S.M."/>
            <person name="Graham G.C."/>
            <person name="Burns M.-A."/>
            <person name="Dohnt M.F."/>
            <person name="Smythe L.D."/>
            <person name="McKay D.B."/>
            <person name="Craig S.B."/>
            <person name="Vinetz J.M."/>
            <person name="Sutton G.G."/>
            <person name="Nierman W.C."/>
            <person name="Fouts D.E."/>
        </authorList>
    </citation>
    <scope>NUCLEOTIDE SEQUENCE [LARGE SCALE GENOMIC DNA]</scope>
    <source>
        <strain evidence="2 3">LT2050</strain>
    </source>
</reference>
<keyword evidence="1" id="KW-0472">Membrane</keyword>
<keyword evidence="1" id="KW-0812">Transmembrane</keyword>
<accession>M3G682</accession>
<gene>
    <name evidence="2" type="ORF">LEP1GSC150_2448</name>
</gene>
<keyword evidence="1" id="KW-1133">Transmembrane helix</keyword>
<sequence length="52" mass="5838">MAFLIFYAFNGTINNLESLGVPRILSIAILMFVISVPIYFSSTRLLPLSFLL</sequence>
<name>M3G682_LEPIT</name>
<dbReference type="EMBL" id="AFMD02000384">
    <property type="protein sequence ID" value="EMG20765.1"/>
    <property type="molecule type" value="Genomic_DNA"/>
</dbReference>
<organism evidence="2 3">
    <name type="scientific">Leptospira interrogans serovar Copenhageni str. LT2050</name>
    <dbReference type="NCBI Taxonomy" id="1001598"/>
    <lineage>
        <taxon>Bacteria</taxon>
        <taxon>Pseudomonadati</taxon>
        <taxon>Spirochaetota</taxon>
        <taxon>Spirochaetia</taxon>
        <taxon>Leptospirales</taxon>
        <taxon>Leptospiraceae</taxon>
        <taxon>Leptospira</taxon>
    </lineage>
</organism>